<dbReference type="CDD" id="cd06185">
    <property type="entry name" value="PDR_like"/>
    <property type="match status" value="1"/>
</dbReference>
<dbReference type="PROSITE" id="PS51085">
    <property type="entry name" value="2FE2S_FER_2"/>
    <property type="match status" value="1"/>
</dbReference>
<dbReference type="SUPFAM" id="SSF52343">
    <property type="entry name" value="Ferredoxin reductase-like, C-terminal NADP-linked domain"/>
    <property type="match status" value="1"/>
</dbReference>
<dbReference type="Gene3D" id="3.40.50.80">
    <property type="entry name" value="Nucleotide-binding domain of ferredoxin-NADP reductase (FNR) module"/>
    <property type="match status" value="1"/>
</dbReference>
<protein>
    <submittedName>
        <fullName evidence="3">Oxidoreductase</fullName>
    </submittedName>
</protein>
<dbReference type="InterPro" id="IPR001433">
    <property type="entry name" value="OxRdtase_FAD/NAD-bd"/>
</dbReference>
<dbReference type="InterPro" id="IPR001041">
    <property type="entry name" value="2Fe-2S_ferredoxin-type"/>
</dbReference>
<dbReference type="AlphaFoldDB" id="A0A847R320"/>
<comment type="caution">
    <text evidence="3">The sequence shown here is derived from an EMBL/GenBank/DDBJ whole genome shotgun (WGS) entry which is preliminary data.</text>
</comment>
<dbReference type="Gene3D" id="3.10.20.30">
    <property type="match status" value="1"/>
</dbReference>
<dbReference type="EMBL" id="JABAEK010000012">
    <property type="protein sequence ID" value="NLQ18285.1"/>
    <property type="molecule type" value="Genomic_DNA"/>
</dbReference>
<dbReference type="InterPro" id="IPR039261">
    <property type="entry name" value="FNR_nucleotide-bd"/>
</dbReference>
<dbReference type="CDD" id="cd00207">
    <property type="entry name" value="fer2"/>
    <property type="match status" value="1"/>
</dbReference>
<name>A0A847R320_9GAMM</name>
<dbReference type="Gene3D" id="2.40.30.10">
    <property type="entry name" value="Translation factors"/>
    <property type="match status" value="1"/>
</dbReference>
<gene>
    <name evidence="3" type="ORF">HGG82_11735</name>
</gene>
<feature type="domain" description="FAD-binding FR-type" evidence="2">
    <location>
        <begin position="1"/>
        <end position="101"/>
    </location>
</feature>
<dbReference type="Proteomes" id="UP000586067">
    <property type="component" value="Unassembled WGS sequence"/>
</dbReference>
<dbReference type="GO" id="GO:0016491">
    <property type="term" value="F:oxidoreductase activity"/>
    <property type="evidence" value="ECO:0007669"/>
    <property type="project" value="InterPro"/>
</dbReference>
<evidence type="ECO:0000259" key="2">
    <source>
        <dbReference type="PROSITE" id="PS51384"/>
    </source>
</evidence>
<dbReference type="SUPFAM" id="SSF63380">
    <property type="entry name" value="Riboflavin synthase domain-like"/>
    <property type="match status" value="1"/>
</dbReference>
<dbReference type="RefSeq" id="WP_168825902.1">
    <property type="nucleotide sequence ID" value="NZ_CP073013.1"/>
</dbReference>
<dbReference type="Pfam" id="PF00175">
    <property type="entry name" value="NAD_binding_1"/>
    <property type="match status" value="1"/>
</dbReference>
<evidence type="ECO:0000259" key="1">
    <source>
        <dbReference type="PROSITE" id="PS51085"/>
    </source>
</evidence>
<dbReference type="SUPFAM" id="SSF54292">
    <property type="entry name" value="2Fe-2S ferredoxin-like"/>
    <property type="match status" value="1"/>
</dbReference>
<evidence type="ECO:0000313" key="4">
    <source>
        <dbReference type="Proteomes" id="UP000586067"/>
    </source>
</evidence>
<dbReference type="InterPro" id="IPR017927">
    <property type="entry name" value="FAD-bd_FR_type"/>
</dbReference>
<dbReference type="InterPro" id="IPR012675">
    <property type="entry name" value="Beta-grasp_dom_sf"/>
</dbReference>
<accession>A0A847R320</accession>
<evidence type="ECO:0000313" key="3">
    <source>
        <dbReference type="EMBL" id="NLQ18285.1"/>
    </source>
</evidence>
<dbReference type="InterPro" id="IPR036010">
    <property type="entry name" value="2Fe-2S_ferredoxin-like_sf"/>
</dbReference>
<reference evidence="3 4" key="1">
    <citation type="submission" date="2020-04" db="EMBL/GenBank/DDBJ databases">
        <title>Marinomonas sp. M1K-6 isolated from the deep seawater of the Mariana Trench.</title>
        <authorList>
            <person name="Li Y."/>
        </authorList>
    </citation>
    <scope>NUCLEOTIDE SEQUENCE [LARGE SCALE GENOMIC DNA]</scope>
    <source>
        <strain evidence="3 4">M1K-6</strain>
    </source>
</reference>
<dbReference type="PRINTS" id="PR00409">
    <property type="entry name" value="PHDIOXRDTASE"/>
</dbReference>
<dbReference type="InterPro" id="IPR052353">
    <property type="entry name" value="Benzoxazolinone_Detox_Enz"/>
</dbReference>
<organism evidence="3 4">
    <name type="scientific">Marinomonas profundi</name>
    <dbReference type="NCBI Taxonomy" id="2726122"/>
    <lineage>
        <taxon>Bacteria</taxon>
        <taxon>Pseudomonadati</taxon>
        <taxon>Pseudomonadota</taxon>
        <taxon>Gammaproteobacteria</taxon>
        <taxon>Oceanospirillales</taxon>
        <taxon>Oceanospirillaceae</taxon>
        <taxon>Marinomonas</taxon>
    </lineage>
</organism>
<dbReference type="PROSITE" id="PS51384">
    <property type="entry name" value="FAD_FR"/>
    <property type="match status" value="1"/>
</dbReference>
<proteinExistence type="predicted"/>
<dbReference type="InterPro" id="IPR017938">
    <property type="entry name" value="Riboflavin_synthase-like_b-brl"/>
</dbReference>
<dbReference type="InterPro" id="IPR006058">
    <property type="entry name" value="2Fe2S_fd_BS"/>
</dbReference>
<sequence length="314" mass="35028">MINVLIKKKKLEAPDIVSFELTSLEGEKLPDATPGAHIDVCVSSGMTRQYSIYNDPQKTDSYKIAVLKDSNSRGGSVALHEDFHEGDVIGISAPRNLFELNNEAPSYILVAGGIGITPILSMADRLQSEQRSFSLHYFARNIDKAAFYDQIISCDWADKSSFYFDDEEKESFHQALLNANHQAHLYVCGPNGFMEFVFSSARKVGWSEFRLHKEHFSSAPREDAENQAFDVEIASSGERFHIPEGRSVFEVLDDAGVDVNVSCEQGICGSCLIRVISGVPDHRDQFLSNDERAKNDQFTPCCSRSLTKMLVLDL</sequence>
<dbReference type="GO" id="GO:0051537">
    <property type="term" value="F:2 iron, 2 sulfur cluster binding"/>
    <property type="evidence" value="ECO:0007669"/>
    <property type="project" value="InterPro"/>
</dbReference>
<dbReference type="Pfam" id="PF00111">
    <property type="entry name" value="Fer2"/>
    <property type="match status" value="1"/>
</dbReference>
<dbReference type="PANTHER" id="PTHR30212">
    <property type="entry name" value="PROTEIN YIIM"/>
    <property type="match status" value="1"/>
</dbReference>
<dbReference type="PANTHER" id="PTHR30212:SF2">
    <property type="entry name" value="PROTEIN YIIM"/>
    <property type="match status" value="1"/>
</dbReference>
<keyword evidence="4" id="KW-1185">Reference proteome</keyword>
<feature type="domain" description="2Fe-2S ferredoxin-type" evidence="1">
    <location>
        <begin position="229"/>
        <end position="314"/>
    </location>
</feature>
<dbReference type="PROSITE" id="PS00197">
    <property type="entry name" value="2FE2S_FER_1"/>
    <property type="match status" value="1"/>
</dbReference>